<evidence type="ECO:0000313" key="9">
    <source>
        <dbReference type="EMBL" id="GAD90806.1"/>
    </source>
</evidence>
<feature type="transmembrane region" description="Helical" evidence="8">
    <location>
        <begin position="155"/>
        <end position="175"/>
    </location>
</feature>
<dbReference type="RefSeq" id="WP_023405120.1">
    <property type="nucleotide sequence ID" value="NZ_BAUJ01000056.1"/>
</dbReference>
<keyword evidence="7 8" id="KW-0472">Membrane</keyword>
<dbReference type="PANTHER" id="PTHR30269:SF37">
    <property type="entry name" value="MEMBRANE TRANSPORTER PROTEIN"/>
    <property type="match status" value="1"/>
</dbReference>
<feature type="transmembrane region" description="Helical" evidence="8">
    <location>
        <begin position="127"/>
        <end position="149"/>
    </location>
</feature>
<dbReference type="Proteomes" id="UP000017800">
    <property type="component" value="Unassembled WGS sequence"/>
</dbReference>
<evidence type="ECO:0000256" key="8">
    <source>
        <dbReference type="RuleBase" id="RU363041"/>
    </source>
</evidence>
<gene>
    <name evidence="9" type="ORF">VHA01S_056_00230</name>
</gene>
<evidence type="ECO:0000256" key="6">
    <source>
        <dbReference type="ARBA" id="ARBA00022989"/>
    </source>
</evidence>
<dbReference type="Pfam" id="PF01925">
    <property type="entry name" value="TauE"/>
    <property type="match status" value="1"/>
</dbReference>
<reference evidence="9 10" key="1">
    <citation type="submission" date="2013-10" db="EMBL/GenBank/DDBJ databases">
        <authorList>
            <person name="Ichikawa N."/>
            <person name="Kimura A."/>
            <person name="Ohji S."/>
            <person name="Hosoyama A."/>
            <person name="Fujita N."/>
        </authorList>
    </citation>
    <scope>NUCLEOTIDE SEQUENCE [LARGE SCALE GENOMIC DNA]</scope>
    <source>
        <strain evidence="9 10">NBRC 102217</strain>
    </source>
</reference>
<evidence type="ECO:0000256" key="7">
    <source>
        <dbReference type="ARBA" id="ARBA00023136"/>
    </source>
</evidence>
<evidence type="ECO:0000256" key="1">
    <source>
        <dbReference type="ARBA" id="ARBA00004651"/>
    </source>
</evidence>
<comment type="caution">
    <text evidence="9">The sequence shown here is derived from an EMBL/GenBank/DDBJ whole genome shotgun (WGS) entry which is preliminary data.</text>
</comment>
<keyword evidence="5 8" id="KW-0812">Transmembrane</keyword>
<comment type="similarity">
    <text evidence="2 8">Belongs to the 4-toluene sulfonate uptake permease (TSUP) (TC 2.A.102) family.</text>
</comment>
<keyword evidence="10" id="KW-1185">Reference proteome</keyword>
<dbReference type="OrthoDB" id="5472127at2"/>
<feature type="transmembrane region" description="Helical" evidence="8">
    <location>
        <begin position="41"/>
        <end position="61"/>
    </location>
</feature>
<feature type="transmembrane region" description="Helical" evidence="8">
    <location>
        <begin position="7"/>
        <end position="35"/>
    </location>
</feature>
<feature type="transmembrane region" description="Helical" evidence="8">
    <location>
        <begin position="219"/>
        <end position="236"/>
    </location>
</feature>
<dbReference type="PANTHER" id="PTHR30269">
    <property type="entry name" value="TRANSMEMBRANE PROTEIN YFCA"/>
    <property type="match status" value="1"/>
</dbReference>
<organism evidence="9 10">
    <name type="scientific">Vibrio halioticoli NBRC 102217</name>
    <dbReference type="NCBI Taxonomy" id="1219072"/>
    <lineage>
        <taxon>Bacteria</taxon>
        <taxon>Pseudomonadati</taxon>
        <taxon>Pseudomonadota</taxon>
        <taxon>Gammaproteobacteria</taxon>
        <taxon>Vibrionales</taxon>
        <taxon>Vibrionaceae</taxon>
        <taxon>Vibrio</taxon>
    </lineage>
</organism>
<proteinExistence type="inferred from homology"/>
<protein>
    <recommendedName>
        <fullName evidence="8">Probable membrane transporter protein</fullName>
    </recommendedName>
</protein>
<reference evidence="9 10" key="2">
    <citation type="submission" date="2013-11" db="EMBL/GenBank/DDBJ databases">
        <title>Whole genome shotgun sequence of Vibrio halioticoli NBRC 102217.</title>
        <authorList>
            <person name="Isaki S."/>
            <person name="Kimura A."/>
            <person name="Ohji S."/>
            <person name="Hosoyama A."/>
            <person name="Fujita N."/>
            <person name="Hashimoto M."/>
            <person name="Hosoyama Y."/>
            <person name="Yamazoe A."/>
        </authorList>
    </citation>
    <scope>NUCLEOTIDE SEQUENCE [LARGE SCALE GENOMIC DNA]</scope>
    <source>
        <strain evidence="9 10">NBRC 102217</strain>
    </source>
</reference>
<accession>V5FME4</accession>
<dbReference type="InterPro" id="IPR002781">
    <property type="entry name" value="TM_pro_TauE-like"/>
</dbReference>
<keyword evidence="4 8" id="KW-1003">Cell membrane</keyword>
<evidence type="ECO:0000256" key="4">
    <source>
        <dbReference type="ARBA" id="ARBA00022475"/>
    </source>
</evidence>
<dbReference type="AlphaFoldDB" id="V5FME4"/>
<feature type="transmembrane region" description="Helical" evidence="8">
    <location>
        <begin position="97"/>
        <end position="115"/>
    </location>
</feature>
<dbReference type="GO" id="GO:0005886">
    <property type="term" value="C:plasma membrane"/>
    <property type="evidence" value="ECO:0007669"/>
    <property type="project" value="UniProtKB-SubCell"/>
</dbReference>
<keyword evidence="6 8" id="KW-1133">Transmembrane helix</keyword>
<sequence length="239" mass="25594">MDISILIAMLLIFIGAFIQTTTGFGMAVVASPLLLYLSPQYIPAPIIIVGFFLASINIHKYRAYVSWTNLKRTIIGLLPGTLFGAGVLYIIDVNQLSLLLGGAVLAAVAVSLLPIKIDVTPKRLMIAGFFSGFLGTSSGIGGPPMALLLQHQKVHLIRANLAAFFWVSCILSLSIQIPIGYMSMHHLLLALPLIPASYAGYKLAILVIDYIPHKVVRNISLVLCLIAGLGAISSGLKMI</sequence>
<dbReference type="eggNOG" id="COG0730">
    <property type="taxonomic scope" value="Bacteria"/>
</dbReference>
<feature type="transmembrane region" description="Helical" evidence="8">
    <location>
        <begin position="73"/>
        <end position="91"/>
    </location>
</feature>
<keyword evidence="3" id="KW-0813">Transport</keyword>
<dbReference type="EMBL" id="BAUJ01000056">
    <property type="protein sequence ID" value="GAD90806.1"/>
    <property type="molecule type" value="Genomic_DNA"/>
</dbReference>
<evidence type="ECO:0000313" key="10">
    <source>
        <dbReference type="Proteomes" id="UP000017800"/>
    </source>
</evidence>
<name>V5FME4_9VIBR</name>
<comment type="subcellular location">
    <subcellularLocation>
        <location evidence="1 8">Cell membrane</location>
        <topology evidence="1 8">Multi-pass membrane protein</topology>
    </subcellularLocation>
</comment>
<feature type="transmembrane region" description="Helical" evidence="8">
    <location>
        <begin position="187"/>
        <end position="207"/>
    </location>
</feature>
<evidence type="ECO:0000256" key="2">
    <source>
        <dbReference type="ARBA" id="ARBA00009142"/>
    </source>
</evidence>
<evidence type="ECO:0000256" key="3">
    <source>
        <dbReference type="ARBA" id="ARBA00022448"/>
    </source>
</evidence>
<dbReference type="InterPro" id="IPR052017">
    <property type="entry name" value="TSUP"/>
</dbReference>
<evidence type="ECO:0000256" key="5">
    <source>
        <dbReference type="ARBA" id="ARBA00022692"/>
    </source>
</evidence>